<reference evidence="1" key="1">
    <citation type="journal article" date="2022" name="bioRxiv">
        <title>Sequencing and chromosome-scale assembly of the giantPleurodeles waltlgenome.</title>
        <authorList>
            <person name="Brown T."/>
            <person name="Elewa A."/>
            <person name="Iarovenko S."/>
            <person name="Subramanian E."/>
            <person name="Araus A.J."/>
            <person name="Petzold A."/>
            <person name="Susuki M."/>
            <person name="Suzuki K.-i.T."/>
            <person name="Hayashi T."/>
            <person name="Toyoda A."/>
            <person name="Oliveira C."/>
            <person name="Osipova E."/>
            <person name="Leigh N.D."/>
            <person name="Simon A."/>
            <person name="Yun M.H."/>
        </authorList>
    </citation>
    <scope>NUCLEOTIDE SEQUENCE</scope>
    <source>
        <strain evidence="1">20211129_DDA</strain>
        <tissue evidence="1">Liver</tissue>
    </source>
</reference>
<dbReference type="EMBL" id="JANPWB010000009">
    <property type="protein sequence ID" value="KAJ1155140.1"/>
    <property type="molecule type" value="Genomic_DNA"/>
</dbReference>
<accession>A0AAV7RUG9</accession>
<evidence type="ECO:0000313" key="1">
    <source>
        <dbReference type="EMBL" id="KAJ1155140.1"/>
    </source>
</evidence>
<protein>
    <submittedName>
        <fullName evidence="1">Uncharacterized protein</fullName>
    </submittedName>
</protein>
<sequence>MPKHLKAHKGLNKIWGHNVMLLAPEKLDMGSKKGDAGVTITNDEFQASLGDLHNKVMNMIAKQMQALQSDLACGLPEVTKEIQALGESGNQRGLQHYDESRLQKLHDFQAK</sequence>
<comment type="caution">
    <text evidence="1">The sequence shown here is derived from an EMBL/GenBank/DDBJ whole genome shotgun (WGS) entry which is preliminary data.</text>
</comment>
<dbReference type="AlphaFoldDB" id="A0AAV7RUG9"/>
<organism evidence="1 2">
    <name type="scientific">Pleurodeles waltl</name>
    <name type="common">Iberian ribbed newt</name>
    <dbReference type="NCBI Taxonomy" id="8319"/>
    <lineage>
        <taxon>Eukaryota</taxon>
        <taxon>Metazoa</taxon>
        <taxon>Chordata</taxon>
        <taxon>Craniata</taxon>
        <taxon>Vertebrata</taxon>
        <taxon>Euteleostomi</taxon>
        <taxon>Amphibia</taxon>
        <taxon>Batrachia</taxon>
        <taxon>Caudata</taxon>
        <taxon>Salamandroidea</taxon>
        <taxon>Salamandridae</taxon>
        <taxon>Pleurodelinae</taxon>
        <taxon>Pleurodeles</taxon>
    </lineage>
</organism>
<evidence type="ECO:0000313" key="2">
    <source>
        <dbReference type="Proteomes" id="UP001066276"/>
    </source>
</evidence>
<dbReference type="Proteomes" id="UP001066276">
    <property type="component" value="Chromosome 5"/>
</dbReference>
<keyword evidence="2" id="KW-1185">Reference proteome</keyword>
<proteinExistence type="predicted"/>
<gene>
    <name evidence="1" type="ORF">NDU88_007875</name>
</gene>
<name>A0AAV7RUG9_PLEWA</name>